<name>A0A0K6G4E9_9AGAM</name>
<evidence type="ECO:0000313" key="10">
    <source>
        <dbReference type="EMBL" id="CUA73375.1"/>
    </source>
</evidence>
<comment type="cofactor">
    <cofactor evidence="1">
        <name>heme b</name>
        <dbReference type="ChEBI" id="CHEBI:60344"/>
    </cofactor>
</comment>
<keyword evidence="11" id="KW-1185">Reference proteome</keyword>
<dbReference type="Proteomes" id="UP000044841">
    <property type="component" value="Unassembled WGS sequence"/>
</dbReference>
<dbReference type="Pfam" id="PF01328">
    <property type="entry name" value="Peroxidase_2"/>
    <property type="match status" value="1"/>
</dbReference>
<keyword evidence="6" id="KW-0408">Iron</keyword>
<evidence type="ECO:0000256" key="8">
    <source>
        <dbReference type="SAM" id="SignalP"/>
    </source>
</evidence>
<reference evidence="10 11" key="1">
    <citation type="submission" date="2015-07" db="EMBL/GenBank/DDBJ databases">
        <authorList>
            <person name="Noorani M."/>
        </authorList>
    </citation>
    <scope>NUCLEOTIDE SEQUENCE [LARGE SCALE GENOMIC DNA]</scope>
    <source>
        <strain evidence="10">BBA 69670</strain>
    </source>
</reference>
<dbReference type="GO" id="GO:0046872">
    <property type="term" value="F:metal ion binding"/>
    <property type="evidence" value="ECO:0007669"/>
    <property type="project" value="UniProtKB-KW"/>
</dbReference>
<evidence type="ECO:0000256" key="3">
    <source>
        <dbReference type="ARBA" id="ARBA00022617"/>
    </source>
</evidence>
<evidence type="ECO:0000256" key="5">
    <source>
        <dbReference type="ARBA" id="ARBA00023002"/>
    </source>
</evidence>
<keyword evidence="2" id="KW-0575">Peroxidase</keyword>
<dbReference type="PANTHER" id="PTHR33577:SF16">
    <property type="entry name" value="HEME HALOPEROXIDASE FAMILY PROFILE DOMAIN-CONTAINING PROTEIN"/>
    <property type="match status" value="1"/>
</dbReference>
<keyword evidence="4" id="KW-0479">Metal-binding</keyword>
<dbReference type="InterPro" id="IPR000028">
    <property type="entry name" value="Chloroperoxidase"/>
</dbReference>
<organism evidence="10 11">
    <name type="scientific">Rhizoctonia solani</name>
    <dbReference type="NCBI Taxonomy" id="456999"/>
    <lineage>
        <taxon>Eukaryota</taxon>
        <taxon>Fungi</taxon>
        <taxon>Dikarya</taxon>
        <taxon>Basidiomycota</taxon>
        <taxon>Agaricomycotina</taxon>
        <taxon>Agaricomycetes</taxon>
        <taxon>Cantharellales</taxon>
        <taxon>Ceratobasidiaceae</taxon>
        <taxon>Rhizoctonia</taxon>
    </lineage>
</organism>
<protein>
    <recommendedName>
        <fullName evidence="9">Heme haloperoxidase family profile domain-containing protein</fullName>
    </recommendedName>
</protein>
<feature type="signal peptide" evidence="8">
    <location>
        <begin position="1"/>
        <end position="18"/>
    </location>
</feature>
<dbReference type="GO" id="GO:0004601">
    <property type="term" value="F:peroxidase activity"/>
    <property type="evidence" value="ECO:0007669"/>
    <property type="project" value="UniProtKB-KW"/>
</dbReference>
<proteinExistence type="inferred from homology"/>
<dbReference type="InterPro" id="IPR036851">
    <property type="entry name" value="Chloroperoxidase-like_sf"/>
</dbReference>
<sequence length="406" mass="44278">MQPFQALIAIALAGFVSASPVQGSAGDNKAPGCPYAAQAANAKRQYTTNSSATFDPVKQRIDVTGQYAFQPPTATDKRGPCPALNALANHGYLPHNGVTNFSQAADAVNKVFGMGVDVSGLLSSLGTLLNGNPKTTEWDIHLSGAHNLYEADASPTYWDGYMNNEDPNTLNIKFFKQLYDRLPESDPNANFDYDVIVEHRAARYNTSVSENPYFYYSPFGGPGASASAHAFLARLMANHSAEAPEGILNHQTLKSLFAVSGDSANLTYTYGHERIPDNYYRRPDDYNFPALGNDIRNAGEKHPKLLLVGGNTGTVNSFKSINITDLTGGAYFATTPPETNNLLCFAFRMAQEEILNSTRHDLEYLTAGIDLWNKQVAPSFADLNCSTVSHYDTSLLEVFPGSKYFY</sequence>
<keyword evidence="5" id="KW-0560">Oxidoreductase</keyword>
<dbReference type="AlphaFoldDB" id="A0A0K6G4E9"/>
<accession>A0A0K6G4E9</accession>
<evidence type="ECO:0000256" key="7">
    <source>
        <dbReference type="ARBA" id="ARBA00025795"/>
    </source>
</evidence>
<dbReference type="Gene3D" id="1.10.489.10">
    <property type="entry name" value="Chloroperoxidase-like"/>
    <property type="match status" value="1"/>
</dbReference>
<evidence type="ECO:0000259" key="9">
    <source>
        <dbReference type="PROSITE" id="PS51405"/>
    </source>
</evidence>
<keyword evidence="8" id="KW-0732">Signal</keyword>
<evidence type="ECO:0000256" key="4">
    <source>
        <dbReference type="ARBA" id="ARBA00022723"/>
    </source>
</evidence>
<evidence type="ECO:0000256" key="2">
    <source>
        <dbReference type="ARBA" id="ARBA00022559"/>
    </source>
</evidence>
<evidence type="ECO:0000313" key="11">
    <source>
        <dbReference type="Proteomes" id="UP000044841"/>
    </source>
</evidence>
<feature type="chain" id="PRO_5005502921" description="Heme haloperoxidase family profile domain-containing protein" evidence="8">
    <location>
        <begin position="19"/>
        <end position="406"/>
    </location>
</feature>
<evidence type="ECO:0000256" key="6">
    <source>
        <dbReference type="ARBA" id="ARBA00023004"/>
    </source>
</evidence>
<feature type="domain" description="Heme haloperoxidase family profile" evidence="9">
    <location>
        <begin position="65"/>
        <end position="297"/>
    </location>
</feature>
<gene>
    <name evidence="10" type="ORF">RSOLAG22IIIB_10766</name>
</gene>
<keyword evidence="3" id="KW-0349">Heme</keyword>
<comment type="similarity">
    <text evidence="7">Belongs to the chloroperoxidase family.</text>
</comment>
<evidence type="ECO:0000256" key="1">
    <source>
        <dbReference type="ARBA" id="ARBA00001970"/>
    </source>
</evidence>
<dbReference type="EMBL" id="CYGV01001377">
    <property type="protein sequence ID" value="CUA73375.1"/>
    <property type="molecule type" value="Genomic_DNA"/>
</dbReference>
<dbReference type="PROSITE" id="PS51405">
    <property type="entry name" value="HEME_HALOPEROXIDASE"/>
    <property type="match status" value="1"/>
</dbReference>
<dbReference type="SUPFAM" id="SSF47571">
    <property type="entry name" value="Cloroperoxidase"/>
    <property type="match status" value="1"/>
</dbReference>
<dbReference type="PANTHER" id="PTHR33577">
    <property type="entry name" value="STERIGMATOCYSTIN BIOSYNTHESIS PEROXIDASE STCC-RELATED"/>
    <property type="match status" value="1"/>
</dbReference>